<dbReference type="EMBL" id="BNAS01000001">
    <property type="protein sequence ID" value="GHH66478.1"/>
    <property type="molecule type" value="Genomic_DNA"/>
</dbReference>
<keyword evidence="2" id="KW-0805">Transcription regulation</keyword>
<dbReference type="GO" id="GO:0006352">
    <property type="term" value="P:DNA-templated transcription initiation"/>
    <property type="evidence" value="ECO:0007669"/>
    <property type="project" value="InterPro"/>
</dbReference>
<dbReference type="AlphaFoldDB" id="A0A919KNE7"/>
<dbReference type="InterPro" id="IPR013325">
    <property type="entry name" value="RNA_pol_sigma_r2"/>
</dbReference>
<dbReference type="SUPFAM" id="SSF88659">
    <property type="entry name" value="Sigma3 and sigma4 domains of RNA polymerase sigma factors"/>
    <property type="match status" value="1"/>
</dbReference>
<keyword evidence="3" id="KW-0731">Sigma factor</keyword>
<evidence type="ECO:0000313" key="6">
    <source>
        <dbReference type="EMBL" id="GHH66478.1"/>
    </source>
</evidence>
<dbReference type="InterPro" id="IPR013324">
    <property type="entry name" value="RNA_pol_sigma_r3/r4-like"/>
</dbReference>
<evidence type="ECO:0000256" key="4">
    <source>
        <dbReference type="ARBA" id="ARBA00023125"/>
    </source>
</evidence>
<keyword evidence="7" id="KW-1185">Reference proteome</keyword>
<keyword evidence="5" id="KW-0804">Transcription</keyword>
<comment type="similarity">
    <text evidence="1">Belongs to the sigma-70 factor family. ECF subfamily.</text>
</comment>
<name>A0A919KNE7_9MICO</name>
<dbReference type="PANTHER" id="PTHR43133:SF8">
    <property type="entry name" value="RNA POLYMERASE SIGMA FACTOR HI_1459-RELATED"/>
    <property type="match status" value="1"/>
</dbReference>
<dbReference type="SUPFAM" id="SSF88946">
    <property type="entry name" value="Sigma2 domain of RNA polymerase sigma factors"/>
    <property type="match status" value="1"/>
</dbReference>
<reference evidence="6" key="2">
    <citation type="submission" date="2020-09" db="EMBL/GenBank/DDBJ databases">
        <authorList>
            <person name="Sun Q."/>
            <person name="Zhou Y."/>
        </authorList>
    </citation>
    <scope>NUCLEOTIDE SEQUENCE</scope>
    <source>
        <strain evidence="6">CGMCC 4.7398</strain>
    </source>
</reference>
<dbReference type="Gene3D" id="1.10.10.10">
    <property type="entry name" value="Winged helix-like DNA-binding domain superfamily/Winged helix DNA-binding domain"/>
    <property type="match status" value="1"/>
</dbReference>
<evidence type="ECO:0000256" key="5">
    <source>
        <dbReference type="ARBA" id="ARBA00023163"/>
    </source>
</evidence>
<dbReference type="Proteomes" id="UP000627369">
    <property type="component" value="Unassembled WGS sequence"/>
</dbReference>
<proteinExistence type="inferred from homology"/>
<dbReference type="InterPro" id="IPR036388">
    <property type="entry name" value="WH-like_DNA-bd_sf"/>
</dbReference>
<protein>
    <submittedName>
        <fullName evidence="6">DNA-directed RNA polymerase sigma-70 factor</fullName>
    </submittedName>
</protein>
<keyword evidence="6" id="KW-0240">DNA-directed RNA polymerase</keyword>
<sequence>MTTVNRAIPAVTPAPPSDDTWLADLTDDGPAGQQALLRLRELLVRASRHQVWRLRDLLPGAGAGDLEDMAQQAANDALVAVLRQLGTFEGRSRFTTWAYKFGVLHAGVAVRREAWRHREVPLPDTLALVADRSPAPEAHSEAAQLARAVQAAIAGELTPHQRRVVLALLVEDVPIDVLADRLGSTRNALYKTLHDARRRLRAALIDGGYIDARPNRSTP</sequence>
<keyword evidence="4" id="KW-0238">DNA-binding</keyword>
<evidence type="ECO:0000256" key="3">
    <source>
        <dbReference type="ARBA" id="ARBA00023082"/>
    </source>
</evidence>
<dbReference type="GO" id="GO:0000428">
    <property type="term" value="C:DNA-directed RNA polymerase complex"/>
    <property type="evidence" value="ECO:0007669"/>
    <property type="project" value="UniProtKB-KW"/>
</dbReference>
<evidence type="ECO:0000256" key="2">
    <source>
        <dbReference type="ARBA" id="ARBA00023015"/>
    </source>
</evidence>
<dbReference type="RefSeq" id="WP_189667801.1">
    <property type="nucleotide sequence ID" value="NZ_BNAS01000001.1"/>
</dbReference>
<dbReference type="PANTHER" id="PTHR43133">
    <property type="entry name" value="RNA POLYMERASE ECF-TYPE SIGMA FACTO"/>
    <property type="match status" value="1"/>
</dbReference>
<dbReference type="Gene3D" id="1.10.1740.10">
    <property type="match status" value="1"/>
</dbReference>
<evidence type="ECO:0000256" key="1">
    <source>
        <dbReference type="ARBA" id="ARBA00010641"/>
    </source>
</evidence>
<dbReference type="GO" id="GO:0003677">
    <property type="term" value="F:DNA binding"/>
    <property type="evidence" value="ECO:0007669"/>
    <property type="project" value="UniProtKB-KW"/>
</dbReference>
<accession>A0A919KNE7</accession>
<dbReference type="GO" id="GO:0016987">
    <property type="term" value="F:sigma factor activity"/>
    <property type="evidence" value="ECO:0007669"/>
    <property type="project" value="UniProtKB-KW"/>
</dbReference>
<organism evidence="6 7">
    <name type="scientific">Promicromonospora soli</name>
    <dbReference type="NCBI Taxonomy" id="2035533"/>
    <lineage>
        <taxon>Bacteria</taxon>
        <taxon>Bacillati</taxon>
        <taxon>Actinomycetota</taxon>
        <taxon>Actinomycetes</taxon>
        <taxon>Micrococcales</taxon>
        <taxon>Promicromonosporaceae</taxon>
        <taxon>Promicromonospora</taxon>
    </lineage>
</organism>
<comment type="caution">
    <text evidence="6">The sequence shown here is derived from an EMBL/GenBank/DDBJ whole genome shotgun (WGS) entry which is preliminary data.</text>
</comment>
<dbReference type="InterPro" id="IPR014284">
    <property type="entry name" value="RNA_pol_sigma-70_dom"/>
</dbReference>
<gene>
    <name evidence="6" type="ORF">GCM10017772_06470</name>
</gene>
<dbReference type="NCBIfam" id="TIGR02937">
    <property type="entry name" value="sigma70-ECF"/>
    <property type="match status" value="1"/>
</dbReference>
<reference evidence="6" key="1">
    <citation type="journal article" date="2014" name="Int. J. Syst. Evol. Microbiol.">
        <title>Complete genome sequence of Corynebacterium casei LMG S-19264T (=DSM 44701T), isolated from a smear-ripened cheese.</title>
        <authorList>
            <consortium name="US DOE Joint Genome Institute (JGI-PGF)"/>
            <person name="Walter F."/>
            <person name="Albersmeier A."/>
            <person name="Kalinowski J."/>
            <person name="Ruckert C."/>
        </authorList>
    </citation>
    <scope>NUCLEOTIDE SEQUENCE</scope>
    <source>
        <strain evidence="6">CGMCC 4.7398</strain>
    </source>
</reference>
<dbReference type="InterPro" id="IPR039425">
    <property type="entry name" value="RNA_pol_sigma-70-like"/>
</dbReference>
<evidence type="ECO:0000313" key="7">
    <source>
        <dbReference type="Proteomes" id="UP000627369"/>
    </source>
</evidence>